<keyword evidence="1" id="KW-0812">Transmembrane</keyword>
<accession>A0A9X1VF18</accession>
<keyword evidence="1" id="KW-0472">Membrane</keyword>
<dbReference type="RefSeq" id="WP_241716800.1">
    <property type="nucleotide sequence ID" value="NZ_JALBUF010000027.1"/>
</dbReference>
<dbReference type="Proteomes" id="UP001139263">
    <property type="component" value="Unassembled WGS sequence"/>
</dbReference>
<evidence type="ECO:0000256" key="1">
    <source>
        <dbReference type="SAM" id="Phobius"/>
    </source>
</evidence>
<keyword evidence="1" id="KW-1133">Transmembrane helix</keyword>
<reference evidence="2" key="1">
    <citation type="submission" date="2022-03" db="EMBL/GenBank/DDBJ databases">
        <title>Draft Genome Sequence of Firmicute Strain S0AB, a Heterotrophic Iron/Sulfur-Oxidizing Extreme Acidophile.</title>
        <authorList>
            <person name="Vergara E."/>
            <person name="Pakostova E."/>
            <person name="Johnson D.B."/>
            <person name="Holmes D.S."/>
        </authorList>
    </citation>
    <scope>NUCLEOTIDE SEQUENCE</scope>
    <source>
        <strain evidence="2">S0AB</strain>
    </source>
</reference>
<evidence type="ECO:0000313" key="3">
    <source>
        <dbReference type="Proteomes" id="UP001139263"/>
    </source>
</evidence>
<dbReference type="AlphaFoldDB" id="A0A9X1VF18"/>
<comment type="caution">
    <text evidence="2">The sequence shown here is derived from an EMBL/GenBank/DDBJ whole genome shotgun (WGS) entry which is preliminary data.</text>
</comment>
<feature type="transmembrane region" description="Helical" evidence="1">
    <location>
        <begin position="29"/>
        <end position="54"/>
    </location>
</feature>
<gene>
    <name evidence="2" type="ORF">MM817_03119</name>
</gene>
<dbReference type="EMBL" id="JALBUF010000027">
    <property type="protein sequence ID" value="MCI0184822.1"/>
    <property type="molecule type" value="Genomic_DNA"/>
</dbReference>
<organism evidence="2 3">
    <name type="scientific">Sulfoacidibacillus ferrooxidans</name>
    <dbReference type="NCBI Taxonomy" id="2005001"/>
    <lineage>
        <taxon>Bacteria</taxon>
        <taxon>Bacillati</taxon>
        <taxon>Bacillota</taxon>
        <taxon>Bacilli</taxon>
        <taxon>Bacillales</taxon>
        <taxon>Alicyclobacillaceae</taxon>
        <taxon>Sulfoacidibacillus</taxon>
    </lineage>
</organism>
<sequence length="223" mass="24874">MSQSVMNQSVNNTTSIQTSTAITSMPHDAWYVIGADIATILSPIIALVGFFLVYRQIKLSKDAIEESRKQTEQMTIQTELLRHQQENFQNREAIIQATKKETILPEKFPLLDLFIGGYVKNPDLSAEFNVVLLSNIGNSIALNIKLYATPIEGNDLHEVFNKNALASNANQGFSFKFRSESLRVNATFSDPIGNSYKQSWDILGTKIKSSQNITLVDAADEQN</sequence>
<evidence type="ECO:0000313" key="2">
    <source>
        <dbReference type="EMBL" id="MCI0184822.1"/>
    </source>
</evidence>
<proteinExistence type="predicted"/>
<protein>
    <submittedName>
        <fullName evidence="2">Uncharacterized protein</fullName>
    </submittedName>
</protein>
<keyword evidence="3" id="KW-1185">Reference proteome</keyword>
<name>A0A9X1VF18_9BACL</name>